<keyword evidence="4 6" id="KW-1133">Transmembrane helix</keyword>
<name>A0AAV7YCJ8_9EUKA</name>
<comment type="caution">
    <text evidence="8">The sequence shown here is derived from an EMBL/GenBank/DDBJ whole genome shotgun (WGS) entry which is preliminary data.</text>
</comment>
<dbReference type="GO" id="GO:0012505">
    <property type="term" value="C:endomembrane system"/>
    <property type="evidence" value="ECO:0007669"/>
    <property type="project" value="UniProtKB-SubCell"/>
</dbReference>
<dbReference type="EMBL" id="JANTQA010000063">
    <property type="protein sequence ID" value="KAJ3427214.1"/>
    <property type="molecule type" value="Genomic_DNA"/>
</dbReference>
<dbReference type="PANTHER" id="PTHR31142:SF3">
    <property type="entry name" value="THH1_TOM1_TOM3 DOMAIN-CONTAINING PROTEIN"/>
    <property type="match status" value="1"/>
</dbReference>
<reference evidence="8" key="1">
    <citation type="submission" date="2022-08" db="EMBL/GenBank/DDBJ databases">
        <title>Novel sulphate-reducing endosymbionts in the free-living metamonad Anaeramoeba.</title>
        <authorList>
            <person name="Jerlstrom-Hultqvist J."/>
            <person name="Cepicka I."/>
            <person name="Gallot-Lavallee L."/>
            <person name="Salas-Leiva D."/>
            <person name="Curtis B.A."/>
            <person name="Zahonova K."/>
            <person name="Pipaliya S."/>
            <person name="Dacks J."/>
            <person name="Roger A.J."/>
        </authorList>
    </citation>
    <scope>NUCLEOTIDE SEQUENCE</scope>
    <source>
        <strain evidence="8">Busselton2</strain>
    </source>
</reference>
<evidence type="ECO:0000313" key="9">
    <source>
        <dbReference type="Proteomes" id="UP001146793"/>
    </source>
</evidence>
<dbReference type="PROSITE" id="PS51257">
    <property type="entry name" value="PROKAR_LIPOPROTEIN"/>
    <property type="match status" value="1"/>
</dbReference>
<feature type="transmembrane region" description="Helical" evidence="6">
    <location>
        <begin position="45"/>
        <end position="67"/>
    </location>
</feature>
<evidence type="ECO:0000259" key="7">
    <source>
        <dbReference type="Pfam" id="PF06454"/>
    </source>
</evidence>
<dbReference type="Proteomes" id="UP001146793">
    <property type="component" value="Unassembled WGS sequence"/>
</dbReference>
<feature type="transmembrane region" description="Helical" evidence="6">
    <location>
        <begin position="12"/>
        <end position="33"/>
    </location>
</feature>
<dbReference type="Pfam" id="PF06454">
    <property type="entry name" value="THH1_TOM1-3_dom"/>
    <property type="match status" value="1"/>
</dbReference>
<evidence type="ECO:0000256" key="6">
    <source>
        <dbReference type="SAM" id="Phobius"/>
    </source>
</evidence>
<gene>
    <name evidence="8" type="ORF">M0812_26794</name>
</gene>
<evidence type="ECO:0000256" key="1">
    <source>
        <dbReference type="ARBA" id="ARBA00004127"/>
    </source>
</evidence>
<evidence type="ECO:0000256" key="5">
    <source>
        <dbReference type="ARBA" id="ARBA00023136"/>
    </source>
</evidence>
<feature type="transmembrane region" description="Helical" evidence="6">
    <location>
        <begin position="190"/>
        <end position="214"/>
    </location>
</feature>
<comment type="subcellular location">
    <subcellularLocation>
        <location evidence="1">Endomembrane system</location>
        <topology evidence="1">Multi-pass membrane protein</topology>
    </subcellularLocation>
</comment>
<dbReference type="PANTHER" id="PTHR31142">
    <property type="entry name" value="TOBAMOVIRUS MULTIPLICATION PROTEIN 1-LIKE ISOFORM X1"/>
    <property type="match status" value="1"/>
</dbReference>
<organism evidence="8 9">
    <name type="scientific">Anaeramoeba flamelloides</name>
    <dbReference type="NCBI Taxonomy" id="1746091"/>
    <lineage>
        <taxon>Eukaryota</taxon>
        <taxon>Metamonada</taxon>
        <taxon>Anaeramoebidae</taxon>
        <taxon>Anaeramoeba</taxon>
    </lineage>
</organism>
<feature type="transmembrane region" description="Helical" evidence="6">
    <location>
        <begin position="121"/>
        <end position="143"/>
    </location>
</feature>
<feature type="transmembrane region" description="Helical" evidence="6">
    <location>
        <begin position="226"/>
        <end position="249"/>
    </location>
</feature>
<comment type="similarity">
    <text evidence="2">Belongs to the plant tobamovirus multiplication TOM1 protein family.</text>
</comment>
<protein>
    <recommendedName>
        <fullName evidence="7">THH1/TOM1/TOM3 domain-containing protein</fullName>
    </recommendedName>
</protein>
<keyword evidence="3 6" id="KW-0812">Transmembrane</keyword>
<feature type="domain" description="THH1/TOM1/TOM3" evidence="7">
    <location>
        <begin position="12"/>
        <end position="257"/>
    </location>
</feature>
<evidence type="ECO:0000256" key="3">
    <source>
        <dbReference type="ARBA" id="ARBA00022692"/>
    </source>
</evidence>
<proteinExistence type="inferred from homology"/>
<dbReference type="InterPro" id="IPR009457">
    <property type="entry name" value="THH1/TOM1/TOM3_dom"/>
</dbReference>
<dbReference type="InterPro" id="IPR040226">
    <property type="entry name" value="THH1/TOM1/TOM3"/>
</dbReference>
<feature type="transmembrane region" description="Helical" evidence="6">
    <location>
        <begin position="79"/>
        <end position="100"/>
    </location>
</feature>
<feature type="transmembrane region" description="Helical" evidence="6">
    <location>
        <begin position="149"/>
        <end position="169"/>
    </location>
</feature>
<accession>A0AAV7YCJ8</accession>
<evidence type="ECO:0000256" key="2">
    <source>
        <dbReference type="ARBA" id="ARBA00006779"/>
    </source>
</evidence>
<keyword evidence="5 6" id="KW-0472">Membrane</keyword>
<evidence type="ECO:0000256" key="4">
    <source>
        <dbReference type="ARBA" id="ARBA00022989"/>
    </source>
</evidence>
<dbReference type="AlphaFoldDB" id="A0AAV7YCJ8"/>
<sequence length="285" mass="33413">MHLDLSKPINLSLFILSFFYLIVGIISLINLIISCVRSDKVGYKTAFFITSMVFCFGRIVTFAFTLYDNSIKKRLDYKLFSSLLTVLFLLSFMLLTFSLAKTFYFAKHLTKYDSSRITKRIILIFALFLLVLIIISILFNLFQFWKYNIIVFEVASFFTLAIILLIYCYKLLKTLPENQDNFFYKSLKRVYFVIIICTIIQVARIPVVVYLFFVESEGHVSDNFRAIFNFLYLFLSEIVTTTLILLLIIKVPIKKNQLKILDQPSENSYMTTDGSETEEDYMTYM</sequence>
<evidence type="ECO:0000313" key="8">
    <source>
        <dbReference type="EMBL" id="KAJ3427214.1"/>
    </source>
</evidence>